<feature type="non-terminal residue" evidence="3">
    <location>
        <position position="1"/>
    </location>
</feature>
<evidence type="ECO:0000256" key="2">
    <source>
        <dbReference type="SAM" id="SignalP"/>
    </source>
</evidence>
<comment type="caution">
    <text evidence="3">The sequence shown here is derived from an EMBL/GenBank/DDBJ whole genome shotgun (WGS) entry which is preliminary data.</text>
</comment>
<feature type="region of interest" description="Disordered" evidence="1">
    <location>
        <begin position="352"/>
        <end position="384"/>
    </location>
</feature>
<organism evidence="3 4">
    <name type="scientific">Prorocentrum cordatum</name>
    <dbReference type="NCBI Taxonomy" id="2364126"/>
    <lineage>
        <taxon>Eukaryota</taxon>
        <taxon>Sar</taxon>
        <taxon>Alveolata</taxon>
        <taxon>Dinophyceae</taxon>
        <taxon>Prorocentrales</taxon>
        <taxon>Prorocentraceae</taxon>
        <taxon>Prorocentrum</taxon>
    </lineage>
</organism>
<evidence type="ECO:0000256" key="1">
    <source>
        <dbReference type="SAM" id="MobiDB-lite"/>
    </source>
</evidence>
<feature type="signal peptide" evidence="2">
    <location>
        <begin position="1"/>
        <end position="19"/>
    </location>
</feature>
<gene>
    <name evidence="3" type="ORF">PCOR1329_LOCUS80361</name>
</gene>
<protein>
    <submittedName>
        <fullName evidence="3">Uncharacterized protein</fullName>
    </submittedName>
</protein>
<keyword evidence="2" id="KW-0732">Signal</keyword>
<feature type="region of interest" description="Disordered" evidence="1">
    <location>
        <begin position="89"/>
        <end position="148"/>
    </location>
</feature>
<feature type="region of interest" description="Disordered" evidence="1">
    <location>
        <begin position="176"/>
        <end position="213"/>
    </location>
</feature>
<accession>A0ABN9XVY9</accession>
<feature type="chain" id="PRO_5045312882" evidence="2">
    <location>
        <begin position="20"/>
        <end position="384"/>
    </location>
</feature>
<dbReference type="EMBL" id="CAUYUJ010021381">
    <property type="protein sequence ID" value="CAK0904270.1"/>
    <property type="molecule type" value="Genomic_DNA"/>
</dbReference>
<dbReference type="Proteomes" id="UP001189429">
    <property type="component" value="Unassembled WGS sequence"/>
</dbReference>
<feature type="compositionally biased region" description="Basic residues" evidence="1">
    <location>
        <begin position="109"/>
        <end position="124"/>
    </location>
</feature>
<feature type="compositionally biased region" description="Basic residues" evidence="1">
    <location>
        <begin position="89"/>
        <end position="101"/>
    </location>
</feature>
<evidence type="ECO:0000313" key="4">
    <source>
        <dbReference type="Proteomes" id="UP001189429"/>
    </source>
</evidence>
<sequence length="384" mass="40990">LLLLLACACARRLGGYGHASDDPKRVLREVAQRPSAAIYAGHLRGKPQWDEGTDAQTYAGSAYAPMSTKTTPVSVASSMFWRRTDIPARRRARTARARRTARSSAGRLRSTKLRQRRRRRRRRREGWGGRGRSARSVPREADPHGQGHEGGCPHVLPLCTGAAALTCCTSARELKRRAAPCRTEPHFGGAGSRAGGAPPPSPTPLSARPKGRGGKMVSFRGVLQKLMGQALGRPPRPTLAYTPRLSKAGAAGGHHKLHSRLDHGAARAGAPGVQGASARVRWRSKNLGARSSSRSEQELGLETLRCAVLASRQRLAPAGCAVAARGGAVCASQLSWLVPPVRPRAAAAAAAARHVPRGRCGRQVENAPRPTRHGRRDRSEGTPA</sequence>
<evidence type="ECO:0000313" key="3">
    <source>
        <dbReference type="EMBL" id="CAK0904270.1"/>
    </source>
</evidence>
<reference evidence="3" key="1">
    <citation type="submission" date="2023-10" db="EMBL/GenBank/DDBJ databases">
        <authorList>
            <person name="Chen Y."/>
            <person name="Shah S."/>
            <person name="Dougan E. K."/>
            <person name="Thang M."/>
            <person name="Chan C."/>
        </authorList>
    </citation>
    <scope>NUCLEOTIDE SEQUENCE [LARGE SCALE GENOMIC DNA]</scope>
</reference>
<feature type="compositionally biased region" description="Basic and acidic residues" evidence="1">
    <location>
        <begin position="137"/>
        <end position="147"/>
    </location>
</feature>
<feature type="region of interest" description="Disordered" evidence="1">
    <location>
        <begin position="249"/>
        <end position="277"/>
    </location>
</feature>
<proteinExistence type="predicted"/>
<name>A0ABN9XVY9_9DINO</name>
<keyword evidence="4" id="KW-1185">Reference proteome</keyword>